<dbReference type="Proteomes" id="UP001141806">
    <property type="component" value="Unassembled WGS sequence"/>
</dbReference>
<evidence type="ECO:0000313" key="1">
    <source>
        <dbReference type="EMBL" id="KAJ4963489.1"/>
    </source>
</evidence>
<comment type="caution">
    <text evidence="1">The sequence shown here is derived from an EMBL/GenBank/DDBJ whole genome shotgun (WGS) entry which is preliminary data.</text>
</comment>
<gene>
    <name evidence="1" type="ORF">NE237_023428</name>
</gene>
<proteinExistence type="predicted"/>
<reference evidence="1" key="1">
    <citation type="journal article" date="2023" name="Plant J.">
        <title>The genome of the king protea, Protea cynaroides.</title>
        <authorList>
            <person name="Chang J."/>
            <person name="Duong T.A."/>
            <person name="Schoeman C."/>
            <person name="Ma X."/>
            <person name="Roodt D."/>
            <person name="Barker N."/>
            <person name="Li Z."/>
            <person name="Van de Peer Y."/>
            <person name="Mizrachi E."/>
        </authorList>
    </citation>
    <scope>NUCLEOTIDE SEQUENCE</scope>
    <source>
        <tissue evidence="1">Young leaves</tissue>
    </source>
</reference>
<protein>
    <submittedName>
        <fullName evidence="1">Uncharacterized protein</fullName>
    </submittedName>
</protein>
<dbReference type="AlphaFoldDB" id="A0A9Q0HH38"/>
<accession>A0A9Q0HH38</accession>
<organism evidence="1 2">
    <name type="scientific">Protea cynaroides</name>
    <dbReference type="NCBI Taxonomy" id="273540"/>
    <lineage>
        <taxon>Eukaryota</taxon>
        <taxon>Viridiplantae</taxon>
        <taxon>Streptophyta</taxon>
        <taxon>Embryophyta</taxon>
        <taxon>Tracheophyta</taxon>
        <taxon>Spermatophyta</taxon>
        <taxon>Magnoliopsida</taxon>
        <taxon>Proteales</taxon>
        <taxon>Proteaceae</taxon>
        <taxon>Protea</taxon>
    </lineage>
</organism>
<keyword evidence="2" id="KW-1185">Reference proteome</keyword>
<name>A0A9Q0HH38_9MAGN</name>
<sequence length="107" mass="11431">MLSCFLSHSRGSLRVLSVLLSIFPPLPTPIAVDPALFMPFPISLALHFSAPLPLSPSMKCCEDVPSPKSTTPSTVTWISFLEKTSAISRKIVGAVGWTKVGLVSSFS</sequence>
<evidence type="ECO:0000313" key="2">
    <source>
        <dbReference type="Proteomes" id="UP001141806"/>
    </source>
</evidence>
<dbReference type="EMBL" id="JAMYWD010000008">
    <property type="protein sequence ID" value="KAJ4963489.1"/>
    <property type="molecule type" value="Genomic_DNA"/>
</dbReference>